<evidence type="ECO:0000256" key="1">
    <source>
        <dbReference type="ARBA" id="ARBA00005143"/>
    </source>
</evidence>
<gene>
    <name evidence="9" type="primary">LOC100908667</name>
</gene>
<dbReference type="InterPro" id="IPR000138">
    <property type="entry name" value="HMG_CoA_lyase_AS"/>
</dbReference>
<dbReference type="SUPFAM" id="SSF51569">
    <property type="entry name" value="Aldolase"/>
    <property type="match status" value="1"/>
</dbReference>
<dbReference type="Proteomes" id="UP000694867">
    <property type="component" value="Unplaced"/>
</dbReference>
<evidence type="ECO:0000259" key="7">
    <source>
        <dbReference type="PROSITE" id="PS50991"/>
    </source>
</evidence>
<evidence type="ECO:0000313" key="8">
    <source>
        <dbReference type="Proteomes" id="UP000694867"/>
    </source>
</evidence>
<reference evidence="9" key="1">
    <citation type="submission" date="2025-08" db="UniProtKB">
        <authorList>
            <consortium name="RefSeq"/>
        </authorList>
    </citation>
    <scope>IDENTIFICATION</scope>
</reference>
<dbReference type="Pfam" id="PF00682">
    <property type="entry name" value="HMGL-like"/>
    <property type="match status" value="1"/>
</dbReference>
<dbReference type="InterPro" id="IPR043594">
    <property type="entry name" value="HMGL"/>
</dbReference>
<dbReference type="InterPro" id="IPR000891">
    <property type="entry name" value="PYR_CT"/>
</dbReference>
<accession>A0AAJ6QYI1</accession>
<dbReference type="GO" id="GO:0046872">
    <property type="term" value="F:metal ion binding"/>
    <property type="evidence" value="ECO:0007669"/>
    <property type="project" value="UniProtKB-KW"/>
</dbReference>
<comment type="similarity">
    <text evidence="2">Belongs to the HMG-CoA lyase family.</text>
</comment>
<evidence type="ECO:0000256" key="5">
    <source>
        <dbReference type="ARBA" id="ARBA00023239"/>
    </source>
</evidence>
<dbReference type="GO" id="GO:0006552">
    <property type="term" value="P:L-leucine catabolic process"/>
    <property type="evidence" value="ECO:0007669"/>
    <property type="project" value="TreeGrafter"/>
</dbReference>
<keyword evidence="4" id="KW-0479">Metal-binding</keyword>
<sequence>MKMVLNVQSRPSTLLSTRRACERRSKRPDFVRIVEVGPRDGLQNESELVPCSVKVELINRLAQAGLRSIEAGAFVSPRWVPQMADSSEVLRNVAQSENVSYSALVPNSKGMERALACGVSEVAVFASASETFSLKNINCSIEESFARFEHVLNMAKAHGVRVRGYLSCVTGCPYEGFVPPTKVAELARRLYDMGCDEISLGDTIGVGTPGSFSEMLEAVLDVVPVSVVAVHCHDTYGQALANILTAVDMGISVVDASVAGLGGCPYAKGSSGNVATEDVVYMLHGMGIRTGIDMQRLVDAGEFICKKLGKGSASKVARALRG</sequence>
<evidence type="ECO:0000256" key="4">
    <source>
        <dbReference type="ARBA" id="ARBA00022723"/>
    </source>
</evidence>
<dbReference type="AlphaFoldDB" id="A0AAJ6QYI1"/>
<dbReference type="GO" id="GO:0046951">
    <property type="term" value="P:ketone body biosynthetic process"/>
    <property type="evidence" value="ECO:0007669"/>
    <property type="project" value="TreeGrafter"/>
</dbReference>
<organism evidence="8 9">
    <name type="scientific">Galendromus occidentalis</name>
    <name type="common">western predatory mite</name>
    <dbReference type="NCBI Taxonomy" id="34638"/>
    <lineage>
        <taxon>Eukaryota</taxon>
        <taxon>Metazoa</taxon>
        <taxon>Ecdysozoa</taxon>
        <taxon>Arthropoda</taxon>
        <taxon>Chelicerata</taxon>
        <taxon>Arachnida</taxon>
        <taxon>Acari</taxon>
        <taxon>Parasitiformes</taxon>
        <taxon>Mesostigmata</taxon>
        <taxon>Gamasina</taxon>
        <taxon>Phytoseioidea</taxon>
        <taxon>Phytoseiidae</taxon>
        <taxon>Typhlodrominae</taxon>
        <taxon>Galendromus</taxon>
    </lineage>
</organism>
<evidence type="ECO:0000256" key="3">
    <source>
        <dbReference type="ARBA" id="ARBA00012910"/>
    </source>
</evidence>
<dbReference type="PANTHER" id="PTHR42738">
    <property type="entry name" value="HYDROXYMETHYLGLUTARYL-COA LYASE"/>
    <property type="match status" value="1"/>
</dbReference>
<comment type="catalytic activity">
    <reaction evidence="6">
        <text>(3S)-3-hydroxy-3-methylglutaryl-CoA = acetoacetate + acetyl-CoA</text>
        <dbReference type="Rhea" id="RHEA:24404"/>
        <dbReference type="ChEBI" id="CHEBI:13705"/>
        <dbReference type="ChEBI" id="CHEBI:43074"/>
        <dbReference type="ChEBI" id="CHEBI:57288"/>
        <dbReference type="EC" id="4.1.3.4"/>
    </reaction>
</comment>
<dbReference type="InterPro" id="IPR013785">
    <property type="entry name" value="Aldolase_TIM"/>
</dbReference>
<dbReference type="CDD" id="cd07938">
    <property type="entry name" value="DRE_TIM_HMGL"/>
    <property type="match status" value="1"/>
</dbReference>
<evidence type="ECO:0000256" key="2">
    <source>
        <dbReference type="ARBA" id="ARBA00009405"/>
    </source>
</evidence>
<proteinExistence type="inferred from homology"/>
<dbReference type="FunFam" id="3.20.20.70:FF:000201">
    <property type="entry name" value="Hydroxymethylglutaryl-CoA lyase"/>
    <property type="match status" value="1"/>
</dbReference>
<keyword evidence="8" id="KW-1185">Reference proteome</keyword>
<comment type="pathway">
    <text evidence="1">Metabolic intermediate metabolism; (S)-3-hydroxy-3-methylglutaryl-CoA degradation; acetoacetate from (S)-3-hydroxy-3-methylglutaryl-CoA: step 1/1.</text>
</comment>
<feature type="domain" description="Pyruvate carboxyltransferase" evidence="7">
    <location>
        <begin position="31"/>
        <end position="298"/>
    </location>
</feature>
<dbReference type="PROSITE" id="PS50991">
    <property type="entry name" value="PYR_CT"/>
    <property type="match status" value="1"/>
</dbReference>
<dbReference type="PANTHER" id="PTHR42738:SF7">
    <property type="entry name" value="HYDROXYMETHYLGLUTARYL-COA LYASE"/>
    <property type="match status" value="1"/>
</dbReference>
<dbReference type="GO" id="GO:0004419">
    <property type="term" value="F:hydroxymethylglutaryl-CoA lyase activity"/>
    <property type="evidence" value="ECO:0007669"/>
    <property type="project" value="UniProtKB-EC"/>
</dbReference>
<dbReference type="Gene3D" id="3.20.20.70">
    <property type="entry name" value="Aldolase class I"/>
    <property type="match status" value="1"/>
</dbReference>
<dbReference type="KEGG" id="goe:100908667"/>
<dbReference type="GeneID" id="100908667"/>
<name>A0AAJ6QYI1_9ACAR</name>
<dbReference type="PROSITE" id="PS01062">
    <property type="entry name" value="HMG_COA_LYASE"/>
    <property type="match status" value="1"/>
</dbReference>
<evidence type="ECO:0000313" key="9">
    <source>
        <dbReference type="RefSeq" id="XP_003748060.1"/>
    </source>
</evidence>
<evidence type="ECO:0000256" key="6">
    <source>
        <dbReference type="ARBA" id="ARBA00049877"/>
    </source>
</evidence>
<dbReference type="NCBIfam" id="NF004283">
    <property type="entry name" value="PRK05692.1"/>
    <property type="match status" value="1"/>
</dbReference>
<dbReference type="EC" id="4.1.3.4" evidence="3"/>
<keyword evidence="5 9" id="KW-0456">Lyase</keyword>
<dbReference type="RefSeq" id="XP_003748060.1">
    <property type="nucleotide sequence ID" value="XM_003748012.2"/>
</dbReference>
<protein>
    <recommendedName>
        <fullName evidence="3">hydroxymethylglutaryl-CoA lyase</fullName>
        <ecNumber evidence="3">4.1.3.4</ecNumber>
    </recommendedName>
</protein>